<feature type="domain" description="PA" evidence="3">
    <location>
        <begin position="177"/>
        <end position="254"/>
    </location>
</feature>
<dbReference type="Pfam" id="PF18962">
    <property type="entry name" value="Por_Secre_tail"/>
    <property type="match status" value="1"/>
</dbReference>
<dbReference type="Gene3D" id="3.50.30.30">
    <property type="match status" value="1"/>
</dbReference>
<accession>A0ABP7XBX0</accession>
<dbReference type="InterPro" id="IPR046450">
    <property type="entry name" value="PA_dom_sf"/>
</dbReference>
<protein>
    <recommendedName>
        <fullName evidence="7">T9SS C-terminal target domain-containing protein</fullName>
    </recommendedName>
</protein>
<dbReference type="SUPFAM" id="SSF52025">
    <property type="entry name" value="PA domain"/>
    <property type="match status" value="1"/>
</dbReference>
<evidence type="ECO:0000313" key="5">
    <source>
        <dbReference type="EMBL" id="GAA4109594.1"/>
    </source>
</evidence>
<keyword evidence="1 2" id="KW-0732">Signal</keyword>
<proteinExistence type="predicted"/>
<dbReference type="InterPro" id="IPR026444">
    <property type="entry name" value="Secre_tail"/>
</dbReference>
<dbReference type="Pfam" id="PF02225">
    <property type="entry name" value="PA"/>
    <property type="match status" value="1"/>
</dbReference>
<dbReference type="RefSeq" id="WP_344924688.1">
    <property type="nucleotide sequence ID" value="NZ_BAABCW010000002.1"/>
</dbReference>
<organism evidence="5 6">
    <name type="scientific">Aquimarina addita</name>
    <dbReference type="NCBI Taxonomy" id="870485"/>
    <lineage>
        <taxon>Bacteria</taxon>
        <taxon>Pseudomonadati</taxon>
        <taxon>Bacteroidota</taxon>
        <taxon>Flavobacteriia</taxon>
        <taxon>Flavobacteriales</taxon>
        <taxon>Flavobacteriaceae</taxon>
        <taxon>Aquimarina</taxon>
    </lineage>
</organism>
<evidence type="ECO:0000259" key="3">
    <source>
        <dbReference type="Pfam" id="PF02225"/>
    </source>
</evidence>
<feature type="signal peptide" evidence="2">
    <location>
        <begin position="1"/>
        <end position="23"/>
    </location>
</feature>
<evidence type="ECO:0000313" key="6">
    <source>
        <dbReference type="Proteomes" id="UP001500459"/>
    </source>
</evidence>
<evidence type="ECO:0000256" key="2">
    <source>
        <dbReference type="SAM" id="SignalP"/>
    </source>
</evidence>
<feature type="chain" id="PRO_5045510769" description="T9SS C-terminal target domain-containing protein" evidence="2">
    <location>
        <begin position="24"/>
        <end position="1005"/>
    </location>
</feature>
<dbReference type="InterPro" id="IPR003137">
    <property type="entry name" value="PA_domain"/>
</dbReference>
<evidence type="ECO:0000256" key="1">
    <source>
        <dbReference type="ARBA" id="ARBA00022729"/>
    </source>
</evidence>
<feature type="domain" description="Secretion system C-terminal sorting" evidence="4">
    <location>
        <begin position="940"/>
        <end position="1002"/>
    </location>
</feature>
<reference evidence="6" key="1">
    <citation type="journal article" date="2019" name="Int. J. Syst. Evol. Microbiol.">
        <title>The Global Catalogue of Microorganisms (GCM) 10K type strain sequencing project: providing services to taxonomists for standard genome sequencing and annotation.</title>
        <authorList>
            <consortium name="The Broad Institute Genomics Platform"/>
            <consortium name="The Broad Institute Genome Sequencing Center for Infectious Disease"/>
            <person name="Wu L."/>
            <person name="Ma J."/>
        </authorList>
    </citation>
    <scope>NUCLEOTIDE SEQUENCE [LARGE SCALE GENOMIC DNA]</scope>
    <source>
        <strain evidence="6">JCM 17106</strain>
    </source>
</reference>
<evidence type="ECO:0000259" key="4">
    <source>
        <dbReference type="Pfam" id="PF18962"/>
    </source>
</evidence>
<name>A0ABP7XBX0_9FLAO</name>
<gene>
    <name evidence="5" type="ORF">GCM10022393_06270</name>
</gene>
<dbReference type="EMBL" id="BAABCW010000002">
    <property type="protein sequence ID" value="GAA4109594.1"/>
    <property type="molecule type" value="Genomic_DNA"/>
</dbReference>
<dbReference type="Proteomes" id="UP001500459">
    <property type="component" value="Unassembled WGS sequence"/>
</dbReference>
<sequence length="1005" mass="108302">MKKTLLTRIILGCFLFVSIWVTAQETVPFTERISLDNIKGDLVMTGNSIVGVIQRNGANFNANDPNNDTLNNGDFTTAFIDVDGDPTTFSSSQARLSAPDENCSTLIYAGLYWSANYYIQRGDTSRDFTDNQIDSSTDTNTALIINNGTLAQEYTVRNSEFTSDISNIETAAVTSYLVVAQPATGCGITNDVQLAGNIAVIQEGGSCTNREKVVNAQNAGAVGVVIISQTNQLPQLTGDGEQINIPSVSIGNDDISNANVTNQNLVDALNAQTEVVLGTLSTTGGDRISDLAIIDPRKQGPADFRNIKFKSPNGSYTAVTADQVVFDGYRNTPTNPLGDLANDEVAYVCYADVTTLIDSDHPFGTYTVADMNATQGFTPGGDGTCGGWVLVAVYENSLETAKFISMNDGFSQIFRGDPPVNFTYTGFKTLPGTQPVSVKFGIAALEGDKSLTSDALSIENVSGVFTPLGNGTDVLNDVNPVNNFFNGSISLDNNTILDRIPASTNTLGFDADLFKLPNEDNVLIGNDQTEAIFRLSTDGDRFSTFLNAFSVTTLNPELSVINRVYDANSLNEITGQPVQLGNELIYELEIENTGNENLVDGSIIITNLISDNVNFIGVEDDTLPAGITYSEISPGTIQFNIPSDSVESFNDDSSGADDPIFIRFRTQLIASCEDLRDSCTNVVENVVTSSYAGSVSGISISDEAVTDEDACGNNIGQTNNMLDVPVCSSEVTLCSGDLTLVAGIGYDQYTWTGPGIVSEVVTTSNILQLNNPQSGIYMVVKEDTNPSDGTCMTFAEEFDVLGLADIQNPILDYVNGTTVVTENCTGLDIPQILLSKDQEVLLETNFDLSNLESISWQRLNTSGACVEDSTDPCFLLNDNCSNANWIEEPSGNTPQFTVVEAGEYRIEIEFNGGCILLFYFRAEEVNALTVEDFKKRSINIYPNPSNGLVAINTAVKNVRVINVTGAVVLQSKNNTFNIEELPDGVYFVETETLEGEKVFFKLIKE</sequence>
<keyword evidence="6" id="KW-1185">Reference proteome</keyword>
<dbReference type="NCBIfam" id="TIGR04183">
    <property type="entry name" value="Por_Secre_tail"/>
    <property type="match status" value="1"/>
</dbReference>
<comment type="caution">
    <text evidence="5">The sequence shown here is derived from an EMBL/GenBank/DDBJ whole genome shotgun (WGS) entry which is preliminary data.</text>
</comment>
<evidence type="ECO:0008006" key="7">
    <source>
        <dbReference type="Google" id="ProtNLM"/>
    </source>
</evidence>